<dbReference type="InterPro" id="IPR001455">
    <property type="entry name" value="TusA-like"/>
</dbReference>
<dbReference type="PANTHER" id="PTHR33279:SF19">
    <property type="entry name" value="SSL1707 PROTEIN"/>
    <property type="match status" value="1"/>
</dbReference>
<evidence type="ECO:0000259" key="2">
    <source>
        <dbReference type="Pfam" id="PF01206"/>
    </source>
</evidence>
<dbReference type="SUPFAM" id="SSF64307">
    <property type="entry name" value="SirA-like"/>
    <property type="match status" value="1"/>
</dbReference>
<dbReference type="GO" id="GO:0016740">
    <property type="term" value="F:transferase activity"/>
    <property type="evidence" value="ECO:0007669"/>
    <property type="project" value="UniProtKB-KW"/>
</dbReference>
<dbReference type="EMBL" id="QRHE01000006">
    <property type="protein sequence ID" value="RHF51583.1"/>
    <property type="molecule type" value="Genomic_DNA"/>
</dbReference>
<proteinExistence type="inferred from homology"/>
<evidence type="ECO:0000256" key="1">
    <source>
        <dbReference type="ARBA" id="ARBA00008984"/>
    </source>
</evidence>
<dbReference type="AlphaFoldDB" id="A0A414NWR4"/>
<dbReference type="OrthoDB" id="9794210at2"/>
<dbReference type="Pfam" id="PF01206">
    <property type="entry name" value="TusA"/>
    <property type="match status" value="1"/>
</dbReference>
<comment type="similarity">
    <text evidence="1">Belongs to the sulfur carrier protein TusA family.</text>
</comment>
<dbReference type="PANTHER" id="PTHR33279">
    <property type="entry name" value="SULFUR CARRIER PROTEIN YEDF-RELATED"/>
    <property type="match status" value="1"/>
</dbReference>
<dbReference type="Gene3D" id="3.30.110.40">
    <property type="entry name" value="TusA-like domain"/>
    <property type="match status" value="1"/>
</dbReference>
<evidence type="ECO:0000313" key="4">
    <source>
        <dbReference type="Proteomes" id="UP000283442"/>
    </source>
</evidence>
<dbReference type="InterPro" id="IPR036868">
    <property type="entry name" value="TusA-like_sf"/>
</dbReference>
<comment type="caution">
    <text evidence="3">The sequence shown here is derived from an EMBL/GenBank/DDBJ whole genome shotgun (WGS) entry which is preliminary data.</text>
</comment>
<keyword evidence="3" id="KW-0808">Transferase</keyword>
<dbReference type="Proteomes" id="UP000283442">
    <property type="component" value="Unassembled WGS sequence"/>
</dbReference>
<evidence type="ECO:0000313" key="3">
    <source>
        <dbReference type="EMBL" id="RHF51583.1"/>
    </source>
</evidence>
<name>A0A414NWR4_9FIRM</name>
<organism evidence="3 4">
    <name type="scientific">Mitsuokella multacida</name>
    <dbReference type="NCBI Taxonomy" id="52226"/>
    <lineage>
        <taxon>Bacteria</taxon>
        <taxon>Bacillati</taxon>
        <taxon>Bacillota</taxon>
        <taxon>Negativicutes</taxon>
        <taxon>Selenomonadales</taxon>
        <taxon>Selenomonadaceae</taxon>
        <taxon>Mitsuokella</taxon>
    </lineage>
</organism>
<feature type="domain" description="UPF0033" evidence="2">
    <location>
        <begin position="10"/>
        <end position="79"/>
    </location>
</feature>
<accession>A0A414NWR4</accession>
<protein>
    <submittedName>
        <fullName evidence="3">Sulfurtransferase TusA family protein</fullName>
    </submittedName>
</protein>
<gene>
    <name evidence="3" type="ORF">DW674_07430</name>
</gene>
<sequence length="85" mass="9443">MSETIKTDSTIDITDVVCPITFVKVKLALEDLEDGQTLAVHLNDGEPIQNVPRSLKDEDHKVLSVKKREDGTYDLVVKKHGLLAD</sequence>
<dbReference type="CDD" id="cd00291">
    <property type="entry name" value="SirA_YedF_YeeD"/>
    <property type="match status" value="1"/>
</dbReference>
<reference evidence="3 4" key="1">
    <citation type="submission" date="2018-08" db="EMBL/GenBank/DDBJ databases">
        <title>A genome reference for cultivated species of the human gut microbiota.</title>
        <authorList>
            <person name="Zou Y."/>
            <person name="Xue W."/>
            <person name="Luo G."/>
        </authorList>
    </citation>
    <scope>NUCLEOTIDE SEQUENCE [LARGE SCALE GENOMIC DNA]</scope>
    <source>
        <strain evidence="3 4">AM25-21AC</strain>
    </source>
</reference>
<dbReference type="RefSeq" id="WP_118176198.1">
    <property type="nucleotide sequence ID" value="NZ_CAMKFF010000088.1"/>
</dbReference>